<dbReference type="InterPro" id="IPR013549">
    <property type="entry name" value="DUF1731"/>
</dbReference>
<dbReference type="InterPro" id="IPR010099">
    <property type="entry name" value="SDR39U1"/>
</dbReference>
<dbReference type="EMBL" id="JYIU01000030">
    <property type="protein sequence ID" value="KJL24687.1"/>
    <property type="molecule type" value="Genomic_DNA"/>
</dbReference>
<evidence type="ECO:0000256" key="1">
    <source>
        <dbReference type="ARBA" id="ARBA00009353"/>
    </source>
</evidence>
<dbReference type="Gene3D" id="3.40.50.720">
    <property type="entry name" value="NAD(P)-binding Rossmann-like Domain"/>
    <property type="match status" value="1"/>
</dbReference>
<dbReference type="Pfam" id="PF08338">
    <property type="entry name" value="DUF1731"/>
    <property type="match status" value="1"/>
</dbReference>
<accession>A0A0F0KUW7</accession>
<feature type="domain" description="DUF1731" evidence="3">
    <location>
        <begin position="247"/>
        <end position="293"/>
    </location>
</feature>
<proteinExistence type="inferred from homology"/>
<dbReference type="PANTHER" id="PTHR11092">
    <property type="entry name" value="SUGAR NUCLEOTIDE EPIMERASE RELATED"/>
    <property type="match status" value="1"/>
</dbReference>
<name>A0A0F0KUW7_9MICO</name>
<dbReference type="AlphaFoldDB" id="A0A0F0KUW7"/>
<sequence length="296" mass="31754">MAQRIVISGASGLIGTALASSLRADGIDVTTLVRRAPRVPTEVQWAPGERELDPDVLAGADAVVALGGASVGRLPWTRGYRRELVESRLTTTRTIATAVRTLRDAAPAFVSASAVGYYGSAPGETLTEDSLPGDTFLAQLCVRWEQEARRAGEHTTVSLLRTAPIIHRRGVLKPLIQLTRFGLAGPIGPGRQIWPWISLDDEVRGIRHVIDAGLEGPVNFTGPTRASANDIGRALAEKMRRPFWVPAPSFALRLALSREAADSLLLSDADVRPTALEGSGFEFTHRTARQAVDSAL</sequence>
<evidence type="ECO:0000313" key="5">
    <source>
        <dbReference type="Proteomes" id="UP000033572"/>
    </source>
</evidence>
<organism evidence="4 5">
    <name type="scientific">Microbacterium foliorum</name>
    <dbReference type="NCBI Taxonomy" id="104336"/>
    <lineage>
        <taxon>Bacteria</taxon>
        <taxon>Bacillati</taxon>
        <taxon>Actinomycetota</taxon>
        <taxon>Actinomycetes</taxon>
        <taxon>Micrococcales</taxon>
        <taxon>Microbacteriaceae</taxon>
        <taxon>Microbacterium</taxon>
    </lineage>
</organism>
<dbReference type="InterPro" id="IPR036291">
    <property type="entry name" value="NAD(P)-bd_dom_sf"/>
</dbReference>
<dbReference type="Proteomes" id="UP000033572">
    <property type="component" value="Unassembled WGS sequence"/>
</dbReference>
<evidence type="ECO:0000313" key="4">
    <source>
        <dbReference type="EMBL" id="KJL24687.1"/>
    </source>
</evidence>
<comment type="similarity">
    <text evidence="1">Belongs to the NAD(P)-dependent epimerase/dehydratase family. SDR39U1 subfamily.</text>
</comment>
<reference evidence="4 5" key="1">
    <citation type="submission" date="2015-02" db="EMBL/GenBank/DDBJ databases">
        <title>Draft genome sequences of ten Microbacterium spp. with emphasis on heavy metal contaminated environments.</title>
        <authorList>
            <person name="Corretto E."/>
        </authorList>
    </citation>
    <scope>NUCLEOTIDE SEQUENCE [LARGE SCALE GENOMIC DNA]</scope>
    <source>
        <strain evidence="4 5">DSM 12966</strain>
    </source>
</reference>
<gene>
    <name evidence="4" type="ORF">RN50_00597</name>
</gene>
<dbReference type="InterPro" id="IPR001509">
    <property type="entry name" value="Epimerase_deHydtase"/>
</dbReference>
<dbReference type="PATRIC" id="fig|104336.4.peg.617"/>
<dbReference type="RefSeq" id="WP_045253023.1">
    <property type="nucleotide sequence ID" value="NZ_CP031425.1"/>
</dbReference>
<comment type="caution">
    <text evidence="4">The sequence shown here is derived from an EMBL/GenBank/DDBJ whole genome shotgun (WGS) entry which is preliminary data.</text>
</comment>
<dbReference type="Pfam" id="PF01370">
    <property type="entry name" value="Epimerase"/>
    <property type="match status" value="1"/>
</dbReference>
<evidence type="ECO:0000259" key="3">
    <source>
        <dbReference type="Pfam" id="PF08338"/>
    </source>
</evidence>
<dbReference type="KEGG" id="mfol:DXT68_09035"/>
<protein>
    <submittedName>
        <fullName evidence="4">Epimerase family protein</fullName>
    </submittedName>
</protein>
<dbReference type="GeneID" id="94444537"/>
<dbReference type="NCBIfam" id="TIGR01777">
    <property type="entry name" value="yfcH"/>
    <property type="match status" value="1"/>
</dbReference>
<keyword evidence="5" id="KW-1185">Reference proteome</keyword>
<dbReference type="SUPFAM" id="SSF51735">
    <property type="entry name" value="NAD(P)-binding Rossmann-fold domains"/>
    <property type="match status" value="1"/>
</dbReference>
<feature type="domain" description="NAD-dependent epimerase/dehydratase" evidence="2">
    <location>
        <begin position="5"/>
        <end position="212"/>
    </location>
</feature>
<evidence type="ECO:0000259" key="2">
    <source>
        <dbReference type="Pfam" id="PF01370"/>
    </source>
</evidence>
<dbReference type="PANTHER" id="PTHR11092:SF0">
    <property type="entry name" value="EPIMERASE FAMILY PROTEIN SDR39U1"/>
    <property type="match status" value="1"/>
</dbReference>